<dbReference type="SMART" id="SM00822">
    <property type="entry name" value="PKS_KR"/>
    <property type="match status" value="1"/>
</dbReference>
<dbReference type="InterPro" id="IPR051122">
    <property type="entry name" value="SDR_DHRS6-like"/>
</dbReference>
<dbReference type="EMBL" id="LSRE01000008">
    <property type="protein sequence ID" value="KXP00115.1"/>
    <property type="molecule type" value="Genomic_DNA"/>
</dbReference>
<dbReference type="InterPro" id="IPR036291">
    <property type="entry name" value="NAD(P)-bd_dom_sf"/>
</dbReference>
<dbReference type="Proteomes" id="UP000070409">
    <property type="component" value="Unassembled WGS sequence"/>
</dbReference>
<reference evidence="5" key="1">
    <citation type="submission" date="2016-02" db="EMBL/GenBank/DDBJ databases">
        <authorList>
            <person name="Teng J.L."/>
            <person name="Yang Y."/>
            <person name="Huang Y."/>
            <person name="Guo F."/>
            <person name="Wei W."/>
            <person name="Chen J.H."/>
            <person name="Wong S.Y."/>
            <person name="Lau S.K."/>
            <person name="Woo P.C."/>
        </authorList>
    </citation>
    <scope>NUCLEOTIDE SEQUENCE</scope>
    <source>
        <strain evidence="5">JCM 15929</strain>
    </source>
</reference>
<evidence type="ECO:0000313" key="7">
    <source>
        <dbReference type="Proteomes" id="UP000070409"/>
    </source>
</evidence>
<sequence>MTFELRDRTVVLIGGGSGIGLAVARRVIADGARVVLGGRSRERLDGAVAELGPGATARAVDTADPASVEDFFADIDTVDALLTTAATYTVGSFKDLDPDAARSPFESKFWGQYRVVKAALPKFSADAAVVLVSGAASVRPAGPAAPYVAANAAIEGLARGLAVELAPVRVTAIAPGTVDGNLWAGRPDEARDAAFAHIRREAVLGRPGTEDEIAAAVVHLFTNTYTTGSTLYVDGGYALR</sequence>
<organism evidence="5 6">
    <name type="scientific">Tsukamurella pseudospumae</name>
    <dbReference type="NCBI Taxonomy" id="239498"/>
    <lineage>
        <taxon>Bacteria</taxon>
        <taxon>Bacillati</taxon>
        <taxon>Actinomycetota</taxon>
        <taxon>Actinomycetes</taxon>
        <taxon>Mycobacteriales</taxon>
        <taxon>Tsukamurellaceae</taxon>
        <taxon>Tsukamurella</taxon>
    </lineage>
</organism>
<keyword evidence="2" id="KW-0560">Oxidoreductase</keyword>
<keyword evidence="7" id="KW-1185">Reference proteome</keyword>
<dbReference type="SUPFAM" id="SSF51735">
    <property type="entry name" value="NAD(P)-binding Rossmann-fold domains"/>
    <property type="match status" value="1"/>
</dbReference>
<feature type="domain" description="Ketoreductase" evidence="3">
    <location>
        <begin position="8"/>
        <end position="186"/>
    </location>
</feature>
<protein>
    <submittedName>
        <fullName evidence="5">Short-chain dehydrogenase</fullName>
    </submittedName>
</protein>
<accession>A0A138AIZ7</accession>
<comment type="similarity">
    <text evidence="1">Belongs to the short-chain dehydrogenases/reductases (SDR) family.</text>
</comment>
<dbReference type="OrthoDB" id="9806974at2"/>
<evidence type="ECO:0000313" key="6">
    <source>
        <dbReference type="Proteomes" id="UP000070258"/>
    </source>
</evidence>
<dbReference type="RefSeq" id="WP_068571408.1">
    <property type="nucleotide sequence ID" value="NZ_LSRE01000008.1"/>
</dbReference>
<dbReference type="Gene3D" id="3.40.50.720">
    <property type="entry name" value="NAD(P)-binding Rossmann-like Domain"/>
    <property type="match status" value="1"/>
</dbReference>
<dbReference type="InterPro" id="IPR002347">
    <property type="entry name" value="SDR_fam"/>
</dbReference>
<name>A0A138AIZ7_9ACTN</name>
<dbReference type="CDD" id="cd05233">
    <property type="entry name" value="SDR_c"/>
    <property type="match status" value="1"/>
</dbReference>
<evidence type="ECO:0000313" key="4">
    <source>
        <dbReference type="EMBL" id="KXP00115.1"/>
    </source>
</evidence>
<reference evidence="6" key="3">
    <citation type="submission" date="2016-02" db="EMBL/GenBank/DDBJ databases">
        <authorList>
            <person name="Wen L."/>
            <person name="He K."/>
            <person name="Yang H."/>
        </authorList>
    </citation>
    <scope>NUCLEOTIDE SEQUENCE [LARGE SCALE GENOMIC DNA]</scope>
    <source>
        <strain evidence="6">JCM 15929</strain>
    </source>
</reference>
<dbReference type="Proteomes" id="UP000070258">
    <property type="component" value="Unassembled WGS sequence"/>
</dbReference>
<dbReference type="PANTHER" id="PTHR43477:SF1">
    <property type="entry name" value="DIHYDROANTICAPSIN 7-DEHYDROGENASE"/>
    <property type="match status" value="1"/>
</dbReference>
<dbReference type="PRINTS" id="PR00081">
    <property type="entry name" value="GDHRDH"/>
</dbReference>
<dbReference type="AlphaFoldDB" id="A0A138AIZ7"/>
<evidence type="ECO:0000256" key="2">
    <source>
        <dbReference type="ARBA" id="ARBA00023002"/>
    </source>
</evidence>
<dbReference type="Pfam" id="PF13561">
    <property type="entry name" value="adh_short_C2"/>
    <property type="match status" value="1"/>
</dbReference>
<gene>
    <name evidence="5" type="ORF">AXK60_07930</name>
    <name evidence="4" type="ORF">AXK61_16105</name>
</gene>
<evidence type="ECO:0000259" key="3">
    <source>
        <dbReference type="SMART" id="SM00822"/>
    </source>
</evidence>
<proteinExistence type="inferred from homology"/>
<dbReference type="InterPro" id="IPR057326">
    <property type="entry name" value="KR_dom"/>
</dbReference>
<dbReference type="GO" id="GO:0016491">
    <property type="term" value="F:oxidoreductase activity"/>
    <property type="evidence" value="ECO:0007669"/>
    <property type="project" value="UniProtKB-KW"/>
</dbReference>
<dbReference type="PANTHER" id="PTHR43477">
    <property type="entry name" value="DIHYDROANTICAPSIN 7-DEHYDROGENASE"/>
    <property type="match status" value="1"/>
</dbReference>
<reference evidence="4 7" key="2">
    <citation type="submission" date="2016-02" db="EMBL/GenBank/DDBJ databases">
        <authorList>
            <person name="Teng J.L."/>
            <person name="Tang Y."/>
            <person name="Huang Y."/>
            <person name="Guo F."/>
            <person name="Wei W."/>
            <person name="Chen J.H."/>
            <person name="Wong S.Y."/>
            <person name="Lau S.K."/>
            <person name="Woo P.C."/>
        </authorList>
    </citation>
    <scope>NUCLEOTIDE SEQUENCE [LARGE SCALE GENOMIC DNA]</scope>
    <source>
        <strain evidence="4 7">JCM 13375</strain>
    </source>
</reference>
<dbReference type="EMBL" id="LSRF01000033">
    <property type="protein sequence ID" value="KXP10374.1"/>
    <property type="molecule type" value="Genomic_DNA"/>
</dbReference>
<evidence type="ECO:0000256" key="1">
    <source>
        <dbReference type="ARBA" id="ARBA00006484"/>
    </source>
</evidence>
<dbReference type="STRING" id="239498.AXK60_07930"/>
<evidence type="ECO:0000313" key="5">
    <source>
        <dbReference type="EMBL" id="KXP10374.1"/>
    </source>
</evidence>
<comment type="caution">
    <text evidence="5">The sequence shown here is derived from an EMBL/GenBank/DDBJ whole genome shotgun (WGS) entry which is preliminary data.</text>
</comment>